<keyword evidence="3" id="KW-1185">Reference proteome</keyword>
<organism evidence="2 3">
    <name type="scientific">Mytilus coruscus</name>
    <name type="common">Sea mussel</name>
    <dbReference type="NCBI Taxonomy" id="42192"/>
    <lineage>
        <taxon>Eukaryota</taxon>
        <taxon>Metazoa</taxon>
        <taxon>Spiralia</taxon>
        <taxon>Lophotrochozoa</taxon>
        <taxon>Mollusca</taxon>
        <taxon>Bivalvia</taxon>
        <taxon>Autobranchia</taxon>
        <taxon>Pteriomorphia</taxon>
        <taxon>Mytilida</taxon>
        <taxon>Mytiloidea</taxon>
        <taxon>Mytilidae</taxon>
        <taxon>Mytilinae</taxon>
        <taxon>Mytilus</taxon>
    </lineage>
</organism>
<evidence type="ECO:0000259" key="1">
    <source>
        <dbReference type="PROSITE" id="PS50871"/>
    </source>
</evidence>
<dbReference type="Pfam" id="PF00386">
    <property type="entry name" value="C1q"/>
    <property type="match status" value="1"/>
</dbReference>
<dbReference type="Proteomes" id="UP000507470">
    <property type="component" value="Unassembled WGS sequence"/>
</dbReference>
<dbReference type="PROSITE" id="PS50871">
    <property type="entry name" value="C1Q"/>
    <property type="match status" value="1"/>
</dbReference>
<dbReference type="InterPro" id="IPR001073">
    <property type="entry name" value="C1q_dom"/>
</dbReference>
<evidence type="ECO:0000313" key="3">
    <source>
        <dbReference type="Proteomes" id="UP000507470"/>
    </source>
</evidence>
<accession>A0A6J8F1A3</accession>
<dbReference type="InterPro" id="IPR008983">
    <property type="entry name" value="Tumour_necrosis_fac-like_dom"/>
</dbReference>
<dbReference type="SUPFAM" id="SSF49842">
    <property type="entry name" value="TNF-like"/>
    <property type="match status" value="1"/>
</dbReference>
<sequence length="194" mass="21629">MKLCGTIAELEKRIGKNYALLMTKQNISATNIPALVNKTGDRGYTNEKAFVGFSAYMSEGFVKAHSRSLFLGSKLIFDRAETNEASGYNKATGVFTAPSSGMYAFTWTLCVNSRIRDEDWGEFGAELVVEGQICGKVHADTETRTDDDFSTAFVIKKKINESGTAYLRTIYDHQGTILNRDNQTWTTFTGWKLN</sequence>
<name>A0A6J8F1A3_MYTCO</name>
<reference evidence="2 3" key="1">
    <citation type="submission" date="2020-06" db="EMBL/GenBank/DDBJ databases">
        <authorList>
            <person name="Li R."/>
            <person name="Bekaert M."/>
        </authorList>
    </citation>
    <scope>NUCLEOTIDE SEQUENCE [LARGE SCALE GENOMIC DNA]</scope>
    <source>
        <strain evidence="3">wild</strain>
    </source>
</reference>
<evidence type="ECO:0000313" key="2">
    <source>
        <dbReference type="EMBL" id="CAC5425301.1"/>
    </source>
</evidence>
<feature type="domain" description="C1q" evidence="1">
    <location>
        <begin position="46"/>
        <end position="194"/>
    </location>
</feature>
<dbReference type="OrthoDB" id="6117244at2759"/>
<gene>
    <name evidence="2" type="ORF">MCOR_57138</name>
</gene>
<dbReference type="AlphaFoldDB" id="A0A6J8F1A3"/>
<protein>
    <submittedName>
        <fullName evidence="2">C1QL</fullName>
    </submittedName>
</protein>
<proteinExistence type="predicted"/>
<dbReference type="Gene3D" id="2.60.120.40">
    <property type="match status" value="1"/>
</dbReference>
<dbReference type="EMBL" id="CACVKT020010231">
    <property type="protein sequence ID" value="CAC5425301.1"/>
    <property type="molecule type" value="Genomic_DNA"/>
</dbReference>